<comment type="caution">
    <text evidence="1">The sequence shown here is derived from an EMBL/GenBank/DDBJ whole genome shotgun (WGS) entry which is preliminary data.</text>
</comment>
<gene>
    <name evidence="1" type="ORF">RRG08_011060</name>
</gene>
<sequence>MLLSHEPLVIHDDQCLAEWSSRPNRVLQWGDEDKIFIELLLKSTVYVEKRSVFPLYHILYFNFVPDTACRVEL</sequence>
<dbReference type="Proteomes" id="UP001283361">
    <property type="component" value="Unassembled WGS sequence"/>
</dbReference>
<evidence type="ECO:0000313" key="1">
    <source>
        <dbReference type="EMBL" id="KAK3764973.1"/>
    </source>
</evidence>
<proteinExistence type="predicted"/>
<dbReference type="EMBL" id="JAWDGP010004362">
    <property type="protein sequence ID" value="KAK3764973.1"/>
    <property type="molecule type" value="Genomic_DNA"/>
</dbReference>
<organism evidence="1 2">
    <name type="scientific">Elysia crispata</name>
    <name type="common">lettuce slug</name>
    <dbReference type="NCBI Taxonomy" id="231223"/>
    <lineage>
        <taxon>Eukaryota</taxon>
        <taxon>Metazoa</taxon>
        <taxon>Spiralia</taxon>
        <taxon>Lophotrochozoa</taxon>
        <taxon>Mollusca</taxon>
        <taxon>Gastropoda</taxon>
        <taxon>Heterobranchia</taxon>
        <taxon>Euthyneura</taxon>
        <taxon>Panpulmonata</taxon>
        <taxon>Sacoglossa</taxon>
        <taxon>Placobranchoidea</taxon>
        <taxon>Plakobranchidae</taxon>
        <taxon>Elysia</taxon>
    </lineage>
</organism>
<protein>
    <submittedName>
        <fullName evidence="1">Uncharacterized protein</fullName>
    </submittedName>
</protein>
<name>A0AAE0Z8Y7_9GAST</name>
<keyword evidence="2" id="KW-1185">Reference proteome</keyword>
<accession>A0AAE0Z8Y7</accession>
<dbReference type="AlphaFoldDB" id="A0AAE0Z8Y7"/>
<evidence type="ECO:0000313" key="2">
    <source>
        <dbReference type="Proteomes" id="UP001283361"/>
    </source>
</evidence>
<reference evidence="1" key="1">
    <citation type="journal article" date="2023" name="G3 (Bethesda)">
        <title>A reference genome for the long-term kleptoplast-retaining sea slug Elysia crispata morphotype clarki.</title>
        <authorList>
            <person name="Eastman K.E."/>
            <person name="Pendleton A.L."/>
            <person name="Shaikh M.A."/>
            <person name="Suttiyut T."/>
            <person name="Ogas R."/>
            <person name="Tomko P."/>
            <person name="Gavelis G."/>
            <person name="Widhalm J.R."/>
            <person name="Wisecaver J.H."/>
        </authorList>
    </citation>
    <scope>NUCLEOTIDE SEQUENCE</scope>
    <source>
        <strain evidence="1">ECLA1</strain>
    </source>
</reference>